<evidence type="ECO:0000313" key="20">
    <source>
        <dbReference type="EMBL" id="QTA91665.1"/>
    </source>
</evidence>
<keyword evidence="4" id="KW-1003">Cell membrane</keyword>
<dbReference type="CDD" id="cd06225">
    <property type="entry name" value="HAMP"/>
    <property type="match status" value="1"/>
</dbReference>
<evidence type="ECO:0000256" key="13">
    <source>
        <dbReference type="ARBA" id="ARBA00023136"/>
    </source>
</evidence>
<dbReference type="SMART" id="SM00091">
    <property type="entry name" value="PAS"/>
    <property type="match status" value="1"/>
</dbReference>
<accession>A0A975GS45</accession>
<dbReference type="PRINTS" id="PR00344">
    <property type="entry name" value="BCTRLSENSOR"/>
</dbReference>
<dbReference type="SUPFAM" id="SSF47384">
    <property type="entry name" value="Homodimeric domain of signal transducing histidine kinase"/>
    <property type="match status" value="1"/>
</dbReference>
<gene>
    <name evidence="20" type="ORF">dnm_077380</name>
</gene>
<evidence type="ECO:0000256" key="14">
    <source>
        <dbReference type="SAM" id="Coils"/>
    </source>
</evidence>
<feature type="domain" description="HAMP" evidence="19">
    <location>
        <begin position="393"/>
        <end position="445"/>
    </location>
</feature>
<feature type="domain" description="Histidine kinase" evidence="16">
    <location>
        <begin position="593"/>
        <end position="801"/>
    </location>
</feature>
<keyword evidence="10" id="KW-0067">ATP-binding</keyword>
<dbReference type="Proteomes" id="UP000663722">
    <property type="component" value="Chromosome"/>
</dbReference>
<keyword evidence="21" id="KW-1185">Reference proteome</keyword>
<dbReference type="InterPro" id="IPR035965">
    <property type="entry name" value="PAS-like_dom_sf"/>
</dbReference>
<dbReference type="SMART" id="SM00387">
    <property type="entry name" value="HATPase_c"/>
    <property type="match status" value="1"/>
</dbReference>
<dbReference type="InterPro" id="IPR003661">
    <property type="entry name" value="HisK_dim/P_dom"/>
</dbReference>
<evidence type="ECO:0000256" key="15">
    <source>
        <dbReference type="SAM" id="Phobius"/>
    </source>
</evidence>
<dbReference type="PROSITE" id="PS50109">
    <property type="entry name" value="HIS_KIN"/>
    <property type="match status" value="1"/>
</dbReference>
<dbReference type="SUPFAM" id="SSF158472">
    <property type="entry name" value="HAMP domain-like"/>
    <property type="match status" value="1"/>
</dbReference>
<dbReference type="Pfam" id="PF02518">
    <property type="entry name" value="HATPase_c"/>
    <property type="match status" value="1"/>
</dbReference>
<dbReference type="EC" id="2.7.13.3" evidence="3"/>
<evidence type="ECO:0000259" key="19">
    <source>
        <dbReference type="PROSITE" id="PS50885"/>
    </source>
</evidence>
<dbReference type="InterPro" id="IPR036097">
    <property type="entry name" value="HisK_dim/P_sf"/>
</dbReference>
<dbReference type="Gene3D" id="3.30.565.10">
    <property type="entry name" value="Histidine kinase-like ATPase, C-terminal domain"/>
    <property type="match status" value="1"/>
</dbReference>
<feature type="domain" description="PAC" evidence="18">
    <location>
        <begin position="534"/>
        <end position="587"/>
    </location>
</feature>
<evidence type="ECO:0000313" key="21">
    <source>
        <dbReference type="Proteomes" id="UP000663722"/>
    </source>
</evidence>
<dbReference type="GO" id="GO:0000155">
    <property type="term" value="F:phosphorelay sensor kinase activity"/>
    <property type="evidence" value="ECO:0007669"/>
    <property type="project" value="InterPro"/>
</dbReference>
<dbReference type="InterPro" id="IPR003660">
    <property type="entry name" value="HAMP_dom"/>
</dbReference>
<feature type="transmembrane region" description="Helical" evidence="15">
    <location>
        <begin position="112"/>
        <end position="133"/>
    </location>
</feature>
<sequence length="801" mass="91886">MPVICFKFQVSSFKFQISNFKFQISNFKFQISNFKFQVSSFKFQVSNFKFQIFIMKSNRFKKKPFSVSKSEHKKRKRDFILVVIIISAIVLLTFAEYKVIHFEGDFPVSNTILMFILININVLLLILLIILVFRNLAKLFYDRKRKVMGAKLRTRLVLAFISITLFPTIVLFFFSMNFITSSIEFWFNVPVEQALENSLSVGRRLYKYLEDHNRFYLRRISYQVGKKQLLARENKNELYRYIQIVQREFNLHAVEVYGTGTAEKKKARCLSFVVISDLRNELKSLSAGNLYREMEINSVRSISEHISRGELIRTIGTVPFGVKSSDAEAFLVLSVLMPSELSQNLTAISRGFEEYQQIQMLKEPIRITYYITMSIVALLVLFCAIWFGFYLAKSISIPIMQLVEGTRRVAEGDLGFSIAPATDDEIGSLLNSFNKMTRDLRNNREQLELSARMLRQQNVEIEARGQYMEIVLRNVSTGVITLDAEGFITTTNKSAEKMLNIKSEGILNQSYSKLLKGQHLNLAGEVMEHLARKDAVEFPLRLSIDGSPRSFMMRVNVLKDDTGRRMGLVMAFDDLTELEKAQRMAAWREVARRIAHEVKNPLTPIKLSAQRLNRRYSGQLNEPVFDECTGMIIDHVDLIRNLVNEFSEFAKFPTANPKPCDLPPIIEETVALYREGHPDVHFEIRRPDNMICLNLDRQQIKQAMINLVNNAIGAMKGQGSIVITLTPDEASKKVCIEISDDGPGISDEDKTRLFEPYFSTKKTGMGLGLTIVSSIIADHNGKIYVQDNQPRGAKFVIELRE</sequence>
<evidence type="ECO:0000256" key="5">
    <source>
        <dbReference type="ARBA" id="ARBA00022553"/>
    </source>
</evidence>
<dbReference type="SMART" id="SM00388">
    <property type="entry name" value="HisKA"/>
    <property type="match status" value="1"/>
</dbReference>
<evidence type="ECO:0000259" key="16">
    <source>
        <dbReference type="PROSITE" id="PS50109"/>
    </source>
</evidence>
<dbReference type="Gene3D" id="6.10.340.10">
    <property type="match status" value="1"/>
</dbReference>
<dbReference type="NCBIfam" id="TIGR00229">
    <property type="entry name" value="sensory_box"/>
    <property type="match status" value="1"/>
</dbReference>
<evidence type="ECO:0000256" key="8">
    <source>
        <dbReference type="ARBA" id="ARBA00022741"/>
    </source>
</evidence>
<keyword evidence="11 15" id="KW-1133">Transmembrane helix</keyword>
<keyword evidence="9 20" id="KW-0418">Kinase</keyword>
<dbReference type="SUPFAM" id="SSF55785">
    <property type="entry name" value="PYP-like sensor domain (PAS domain)"/>
    <property type="match status" value="1"/>
</dbReference>
<evidence type="ECO:0000256" key="10">
    <source>
        <dbReference type="ARBA" id="ARBA00022840"/>
    </source>
</evidence>
<keyword evidence="5" id="KW-0597">Phosphoprotein</keyword>
<dbReference type="InterPro" id="IPR000014">
    <property type="entry name" value="PAS"/>
</dbReference>
<evidence type="ECO:0000256" key="12">
    <source>
        <dbReference type="ARBA" id="ARBA00023012"/>
    </source>
</evidence>
<evidence type="ECO:0000259" key="17">
    <source>
        <dbReference type="PROSITE" id="PS50112"/>
    </source>
</evidence>
<evidence type="ECO:0000256" key="6">
    <source>
        <dbReference type="ARBA" id="ARBA00022679"/>
    </source>
</evidence>
<protein>
    <recommendedName>
        <fullName evidence="3">histidine kinase</fullName>
        <ecNumber evidence="3">2.7.13.3</ecNumber>
    </recommendedName>
</protein>
<name>A0A975GS45_9BACT</name>
<dbReference type="AlphaFoldDB" id="A0A975GS45"/>
<dbReference type="Gene3D" id="1.10.287.130">
    <property type="match status" value="1"/>
</dbReference>
<evidence type="ECO:0000256" key="1">
    <source>
        <dbReference type="ARBA" id="ARBA00000085"/>
    </source>
</evidence>
<dbReference type="PROSITE" id="PS50112">
    <property type="entry name" value="PAS"/>
    <property type="match status" value="1"/>
</dbReference>
<dbReference type="Gene3D" id="3.30.450.20">
    <property type="entry name" value="PAS domain"/>
    <property type="match status" value="1"/>
</dbReference>
<comment type="subcellular location">
    <subcellularLocation>
        <location evidence="2">Cell membrane</location>
        <topology evidence="2">Multi-pass membrane protein</topology>
    </subcellularLocation>
</comment>
<dbReference type="Pfam" id="PF00672">
    <property type="entry name" value="HAMP"/>
    <property type="match status" value="1"/>
</dbReference>
<dbReference type="PROSITE" id="PS50113">
    <property type="entry name" value="PAC"/>
    <property type="match status" value="1"/>
</dbReference>
<evidence type="ECO:0000256" key="9">
    <source>
        <dbReference type="ARBA" id="ARBA00022777"/>
    </source>
</evidence>
<dbReference type="RefSeq" id="WP_337833586.1">
    <property type="nucleotide sequence ID" value="NZ_CP061800.1"/>
</dbReference>
<dbReference type="PROSITE" id="PS50885">
    <property type="entry name" value="HAMP"/>
    <property type="match status" value="1"/>
</dbReference>
<dbReference type="GO" id="GO:0005524">
    <property type="term" value="F:ATP binding"/>
    <property type="evidence" value="ECO:0007669"/>
    <property type="project" value="UniProtKB-KW"/>
</dbReference>
<keyword evidence="13 15" id="KW-0472">Membrane</keyword>
<dbReference type="InterPro" id="IPR036890">
    <property type="entry name" value="HATPase_C_sf"/>
</dbReference>
<dbReference type="InterPro" id="IPR045671">
    <property type="entry name" value="NtrY-like_N"/>
</dbReference>
<dbReference type="InterPro" id="IPR017232">
    <property type="entry name" value="NtrY"/>
</dbReference>
<dbReference type="KEGG" id="dmm:dnm_077380"/>
<keyword evidence="14" id="KW-0175">Coiled coil</keyword>
<dbReference type="PIRSF" id="PIRSF037532">
    <property type="entry name" value="STHK_NtrY"/>
    <property type="match status" value="1"/>
</dbReference>
<keyword evidence="7 15" id="KW-0812">Transmembrane</keyword>
<comment type="catalytic activity">
    <reaction evidence="1">
        <text>ATP + protein L-histidine = ADP + protein N-phospho-L-histidine.</text>
        <dbReference type="EC" id="2.7.13.3"/>
    </reaction>
</comment>
<organism evidence="20 21">
    <name type="scientific">Desulfonema magnum</name>
    <dbReference type="NCBI Taxonomy" id="45655"/>
    <lineage>
        <taxon>Bacteria</taxon>
        <taxon>Pseudomonadati</taxon>
        <taxon>Thermodesulfobacteriota</taxon>
        <taxon>Desulfobacteria</taxon>
        <taxon>Desulfobacterales</taxon>
        <taxon>Desulfococcaceae</taxon>
        <taxon>Desulfonema</taxon>
    </lineage>
</organism>
<dbReference type="Pfam" id="PF00512">
    <property type="entry name" value="HisKA"/>
    <property type="match status" value="1"/>
</dbReference>
<evidence type="ECO:0000259" key="18">
    <source>
        <dbReference type="PROSITE" id="PS50113"/>
    </source>
</evidence>
<dbReference type="GO" id="GO:0006355">
    <property type="term" value="P:regulation of DNA-templated transcription"/>
    <property type="evidence" value="ECO:0007669"/>
    <property type="project" value="InterPro"/>
</dbReference>
<evidence type="ECO:0000256" key="4">
    <source>
        <dbReference type="ARBA" id="ARBA00022475"/>
    </source>
</evidence>
<dbReference type="PANTHER" id="PTHR43065:SF42">
    <property type="entry name" value="TWO-COMPONENT SENSOR PPRA"/>
    <property type="match status" value="1"/>
</dbReference>
<dbReference type="EMBL" id="CP061800">
    <property type="protein sequence ID" value="QTA91665.1"/>
    <property type="molecule type" value="Genomic_DNA"/>
</dbReference>
<feature type="transmembrane region" description="Helical" evidence="15">
    <location>
        <begin position="79"/>
        <end position="100"/>
    </location>
</feature>
<evidence type="ECO:0000256" key="7">
    <source>
        <dbReference type="ARBA" id="ARBA00022692"/>
    </source>
</evidence>
<reference evidence="20" key="1">
    <citation type="journal article" date="2021" name="Microb. Physiol.">
        <title>Proteogenomic Insights into the Physiology of Marine, Sulfate-Reducing, Filamentous Desulfonema limicola and Desulfonema magnum.</title>
        <authorList>
            <person name="Schnaars V."/>
            <person name="Wohlbrand L."/>
            <person name="Scheve S."/>
            <person name="Hinrichs C."/>
            <person name="Reinhardt R."/>
            <person name="Rabus R."/>
        </authorList>
    </citation>
    <scope>NUCLEOTIDE SEQUENCE</scope>
    <source>
        <strain evidence="20">4be13</strain>
    </source>
</reference>
<dbReference type="PANTHER" id="PTHR43065">
    <property type="entry name" value="SENSOR HISTIDINE KINASE"/>
    <property type="match status" value="1"/>
</dbReference>
<keyword evidence="8" id="KW-0547">Nucleotide-binding</keyword>
<dbReference type="SMART" id="SM00304">
    <property type="entry name" value="HAMP"/>
    <property type="match status" value="1"/>
</dbReference>
<dbReference type="InterPro" id="IPR005467">
    <property type="entry name" value="His_kinase_dom"/>
</dbReference>
<evidence type="ECO:0000256" key="11">
    <source>
        <dbReference type="ARBA" id="ARBA00022989"/>
    </source>
</evidence>
<dbReference type="CDD" id="cd00130">
    <property type="entry name" value="PAS"/>
    <property type="match status" value="1"/>
</dbReference>
<keyword evidence="12" id="KW-0902">Two-component regulatory system</keyword>
<dbReference type="SUPFAM" id="SSF55874">
    <property type="entry name" value="ATPase domain of HSP90 chaperone/DNA topoisomerase II/histidine kinase"/>
    <property type="match status" value="1"/>
</dbReference>
<dbReference type="Pfam" id="PF00989">
    <property type="entry name" value="PAS"/>
    <property type="match status" value="1"/>
</dbReference>
<feature type="transmembrane region" description="Helical" evidence="15">
    <location>
        <begin position="154"/>
        <end position="174"/>
    </location>
</feature>
<dbReference type="GO" id="GO:0005886">
    <property type="term" value="C:plasma membrane"/>
    <property type="evidence" value="ECO:0007669"/>
    <property type="project" value="UniProtKB-SubCell"/>
</dbReference>
<feature type="transmembrane region" description="Helical" evidence="15">
    <location>
        <begin position="367"/>
        <end position="392"/>
    </location>
</feature>
<dbReference type="InterPro" id="IPR000700">
    <property type="entry name" value="PAS-assoc_C"/>
</dbReference>
<evidence type="ECO:0000256" key="3">
    <source>
        <dbReference type="ARBA" id="ARBA00012438"/>
    </source>
</evidence>
<feature type="coiled-coil region" evidence="14">
    <location>
        <begin position="430"/>
        <end position="464"/>
    </location>
</feature>
<dbReference type="Pfam" id="PF19312">
    <property type="entry name" value="NtrY_N"/>
    <property type="match status" value="1"/>
</dbReference>
<keyword evidence="6" id="KW-0808">Transferase</keyword>
<dbReference type="InterPro" id="IPR013767">
    <property type="entry name" value="PAS_fold"/>
</dbReference>
<evidence type="ECO:0000256" key="2">
    <source>
        <dbReference type="ARBA" id="ARBA00004651"/>
    </source>
</evidence>
<dbReference type="InterPro" id="IPR004358">
    <property type="entry name" value="Sig_transdc_His_kin-like_C"/>
</dbReference>
<dbReference type="CDD" id="cd00082">
    <property type="entry name" value="HisKA"/>
    <property type="match status" value="1"/>
</dbReference>
<dbReference type="InterPro" id="IPR003594">
    <property type="entry name" value="HATPase_dom"/>
</dbReference>
<proteinExistence type="predicted"/>
<feature type="domain" description="PAS" evidence="17">
    <location>
        <begin position="464"/>
        <end position="534"/>
    </location>
</feature>